<dbReference type="RefSeq" id="WP_188770834.1">
    <property type="nucleotide sequence ID" value="NZ_BMHK01000010.1"/>
</dbReference>
<dbReference type="Proteomes" id="UP000608154">
    <property type="component" value="Unassembled WGS sequence"/>
</dbReference>
<evidence type="ECO:0000313" key="2">
    <source>
        <dbReference type="EMBL" id="GGC00612.1"/>
    </source>
</evidence>
<dbReference type="EMBL" id="BMHK01000010">
    <property type="protein sequence ID" value="GGC00612.1"/>
    <property type="molecule type" value="Genomic_DNA"/>
</dbReference>
<protein>
    <recommendedName>
        <fullName evidence="1">Lipoyl-binding domain-containing protein</fullName>
    </recommendedName>
</protein>
<comment type="caution">
    <text evidence="2">The sequence shown here is derived from an EMBL/GenBank/DDBJ whole genome shotgun (WGS) entry which is preliminary data.</text>
</comment>
<reference evidence="2" key="2">
    <citation type="submission" date="2020-09" db="EMBL/GenBank/DDBJ databases">
        <authorList>
            <person name="Sun Q."/>
            <person name="Zhou Y."/>
        </authorList>
    </citation>
    <scope>NUCLEOTIDE SEQUENCE</scope>
    <source>
        <strain evidence="2">CGMCC 1.15095</strain>
    </source>
</reference>
<dbReference type="Pfam" id="PF00364">
    <property type="entry name" value="Biotin_lipoyl"/>
    <property type="match status" value="1"/>
</dbReference>
<proteinExistence type="predicted"/>
<dbReference type="PROSITE" id="PS50968">
    <property type="entry name" value="BIOTINYL_LIPOYL"/>
    <property type="match status" value="1"/>
</dbReference>
<evidence type="ECO:0000259" key="1">
    <source>
        <dbReference type="PROSITE" id="PS50968"/>
    </source>
</evidence>
<organism evidence="2 3">
    <name type="scientific">Novosphingobium endophyticum</name>
    <dbReference type="NCBI Taxonomy" id="1955250"/>
    <lineage>
        <taxon>Bacteria</taxon>
        <taxon>Pseudomonadati</taxon>
        <taxon>Pseudomonadota</taxon>
        <taxon>Alphaproteobacteria</taxon>
        <taxon>Sphingomonadales</taxon>
        <taxon>Sphingomonadaceae</taxon>
        <taxon>Novosphingobium</taxon>
    </lineage>
</organism>
<feature type="domain" description="Lipoyl-binding" evidence="1">
    <location>
        <begin position="2"/>
        <end position="76"/>
    </location>
</feature>
<dbReference type="AlphaFoldDB" id="A0A916TS01"/>
<reference evidence="2" key="1">
    <citation type="journal article" date="2014" name="Int. J. Syst. Evol. Microbiol.">
        <title>Complete genome sequence of Corynebacterium casei LMG S-19264T (=DSM 44701T), isolated from a smear-ripened cheese.</title>
        <authorList>
            <consortium name="US DOE Joint Genome Institute (JGI-PGF)"/>
            <person name="Walter F."/>
            <person name="Albersmeier A."/>
            <person name="Kalinowski J."/>
            <person name="Ruckert C."/>
        </authorList>
    </citation>
    <scope>NUCLEOTIDE SEQUENCE</scope>
    <source>
        <strain evidence="2">CGMCC 1.15095</strain>
    </source>
</reference>
<name>A0A916TS01_9SPHN</name>
<evidence type="ECO:0000313" key="3">
    <source>
        <dbReference type="Proteomes" id="UP000608154"/>
    </source>
</evidence>
<sequence length="76" mass="7944">MATDVLLPSLAFGMEAGMLTEWLVSDGASVTEGEMIYALESEKSVQEIESPASGIISIKAQPGQEYPVGQVLASIA</sequence>
<dbReference type="Gene3D" id="2.40.50.100">
    <property type="match status" value="1"/>
</dbReference>
<dbReference type="InterPro" id="IPR011053">
    <property type="entry name" value="Single_hybrid_motif"/>
</dbReference>
<accession>A0A916TS01</accession>
<dbReference type="CDD" id="cd06849">
    <property type="entry name" value="lipoyl_domain"/>
    <property type="match status" value="1"/>
</dbReference>
<keyword evidence="3" id="KW-1185">Reference proteome</keyword>
<dbReference type="InterPro" id="IPR000089">
    <property type="entry name" value="Biotin_lipoyl"/>
</dbReference>
<gene>
    <name evidence="2" type="ORF">GCM10011494_18950</name>
</gene>
<dbReference type="SUPFAM" id="SSF51230">
    <property type="entry name" value="Single hybrid motif"/>
    <property type="match status" value="1"/>
</dbReference>